<keyword evidence="2" id="KW-1185">Reference proteome</keyword>
<proteinExistence type="predicted"/>
<organism evidence="1 2">
    <name type="scientific">Podarcis lilfordi</name>
    <name type="common">Lilford's wall lizard</name>
    <dbReference type="NCBI Taxonomy" id="74358"/>
    <lineage>
        <taxon>Eukaryota</taxon>
        <taxon>Metazoa</taxon>
        <taxon>Chordata</taxon>
        <taxon>Craniata</taxon>
        <taxon>Vertebrata</taxon>
        <taxon>Euteleostomi</taxon>
        <taxon>Lepidosauria</taxon>
        <taxon>Squamata</taxon>
        <taxon>Bifurcata</taxon>
        <taxon>Unidentata</taxon>
        <taxon>Episquamata</taxon>
        <taxon>Laterata</taxon>
        <taxon>Lacertibaenia</taxon>
        <taxon>Lacertidae</taxon>
        <taxon>Podarcis</taxon>
    </lineage>
</organism>
<gene>
    <name evidence="1" type="ORF">PODLI_1B024584</name>
</gene>
<evidence type="ECO:0000313" key="1">
    <source>
        <dbReference type="EMBL" id="CAI5784999.1"/>
    </source>
</evidence>
<protein>
    <submittedName>
        <fullName evidence="1">Uncharacterized protein</fullName>
    </submittedName>
</protein>
<reference evidence="1" key="1">
    <citation type="submission" date="2022-12" db="EMBL/GenBank/DDBJ databases">
        <authorList>
            <person name="Alioto T."/>
            <person name="Alioto T."/>
            <person name="Gomez Garrido J."/>
        </authorList>
    </citation>
    <scope>NUCLEOTIDE SEQUENCE</scope>
</reference>
<accession>A0AA35KWJ2</accession>
<dbReference type="EMBL" id="OX395134">
    <property type="protein sequence ID" value="CAI5784999.1"/>
    <property type="molecule type" value="Genomic_DNA"/>
</dbReference>
<evidence type="ECO:0000313" key="2">
    <source>
        <dbReference type="Proteomes" id="UP001178461"/>
    </source>
</evidence>
<dbReference type="AlphaFoldDB" id="A0AA35KWJ2"/>
<name>A0AA35KWJ2_9SAUR</name>
<dbReference type="Proteomes" id="UP001178461">
    <property type="component" value="Chromosome 9"/>
</dbReference>
<sequence>MATGHLLLPGSQARLSSHFRYSPFCPKTYSVCCGFSLPGNSPPANQGRRGGTFACHLPDGDDGGNAIARSKPFTCFISTFSFLPAASGAAPDGPSMARGVSSPTLWVLLALLGHLVKGGGGLSLQTSSCSSLATSPKCPSLPLLTSMVGASVVLGCWGRGAIWSLEIHKHFEAETFLHVDSLELLR</sequence>